<accession>A0ACC1L5W0</accession>
<protein>
    <submittedName>
        <fullName evidence="1">Uncharacterized protein</fullName>
    </submittedName>
</protein>
<reference evidence="1" key="1">
    <citation type="submission" date="2022-07" db="EMBL/GenBank/DDBJ databases">
        <title>Phylogenomic reconstructions and comparative analyses of Kickxellomycotina fungi.</title>
        <authorList>
            <person name="Reynolds N.K."/>
            <person name="Stajich J.E."/>
            <person name="Barry K."/>
            <person name="Grigoriev I.V."/>
            <person name="Crous P."/>
            <person name="Smith M.E."/>
        </authorList>
    </citation>
    <scope>NUCLEOTIDE SEQUENCE</scope>
    <source>
        <strain evidence="1">CBS 102833</strain>
    </source>
</reference>
<keyword evidence="2" id="KW-1185">Reference proteome</keyword>
<comment type="caution">
    <text evidence="1">The sequence shown here is derived from an EMBL/GenBank/DDBJ whole genome shotgun (WGS) entry which is preliminary data.</text>
</comment>
<feature type="non-terminal residue" evidence="1">
    <location>
        <position position="365"/>
    </location>
</feature>
<name>A0ACC1L5W0_9FUNG</name>
<sequence>MYFSNCRFFSLTTNGWSKGLKASGVRIAFEEYLQNVHHEIHKEDVREFCSQKSFDKAFITSTEQRYENITTGGIGPVFIAANLYNSENILPNMALQLLALADTLGHSRVFISIYENGSKDKTKEILGQFNSTLNALGIAHQIRTDEARRPEHIHRIEYLAKVRNLALVPLYSTDMKYDKVMFINDIFFCMNDILELAYQSRAQTTHLTCAEDFVTFRGKPGFYDNWVARDMRGDRFWIELQGLSKDETTQQAQLKNRPFQVQCCWNGVALIDAQVFRGNDGLRFRRSTEGECSASECSLLCNDMWKRGFRRAVIVPRVKVSYDIKTRNLLREPAYFPADLPYNTPEDEKVVFRSGPDRVACFPLN</sequence>
<evidence type="ECO:0000313" key="2">
    <source>
        <dbReference type="Proteomes" id="UP001140096"/>
    </source>
</evidence>
<proteinExistence type="predicted"/>
<gene>
    <name evidence="1" type="ORF">H4S07_004783</name>
</gene>
<dbReference type="EMBL" id="JANBUP010002067">
    <property type="protein sequence ID" value="KAJ2802046.1"/>
    <property type="molecule type" value="Genomic_DNA"/>
</dbReference>
<dbReference type="Proteomes" id="UP001140096">
    <property type="component" value="Unassembled WGS sequence"/>
</dbReference>
<evidence type="ECO:0000313" key="1">
    <source>
        <dbReference type="EMBL" id="KAJ2802046.1"/>
    </source>
</evidence>
<organism evidence="1 2">
    <name type="scientific">Coemansia furcata</name>
    <dbReference type="NCBI Taxonomy" id="417177"/>
    <lineage>
        <taxon>Eukaryota</taxon>
        <taxon>Fungi</taxon>
        <taxon>Fungi incertae sedis</taxon>
        <taxon>Zoopagomycota</taxon>
        <taxon>Kickxellomycotina</taxon>
        <taxon>Kickxellomycetes</taxon>
        <taxon>Kickxellales</taxon>
        <taxon>Kickxellaceae</taxon>
        <taxon>Coemansia</taxon>
    </lineage>
</organism>